<dbReference type="AlphaFoldDB" id="A0A4R3YI12"/>
<evidence type="ECO:0000313" key="10">
    <source>
        <dbReference type="Proteomes" id="UP000295515"/>
    </source>
</evidence>
<dbReference type="PANTHER" id="PTHR45790">
    <property type="entry name" value="SIROHEME SYNTHASE-RELATED"/>
    <property type="match status" value="1"/>
</dbReference>
<dbReference type="InterPro" id="IPR036108">
    <property type="entry name" value="4pyrrol_syn_uPrphyn_synt_sf"/>
</dbReference>
<evidence type="ECO:0000256" key="6">
    <source>
        <dbReference type="RuleBase" id="RU003960"/>
    </source>
</evidence>
<reference evidence="9 10" key="1">
    <citation type="submission" date="2019-03" db="EMBL/GenBank/DDBJ databases">
        <title>Genomic Encyclopedia of Type Strains, Phase IV (KMG-IV): sequencing the most valuable type-strain genomes for metagenomic binning, comparative biology and taxonomic classification.</title>
        <authorList>
            <person name="Goeker M."/>
        </authorList>
    </citation>
    <scope>NUCLEOTIDE SEQUENCE [LARGE SCALE GENOMIC DNA]</scope>
    <source>
        <strain evidence="9 10">DSM 29487</strain>
    </source>
</reference>
<dbReference type="InterPro" id="IPR006366">
    <property type="entry name" value="CobA/CysG_C"/>
</dbReference>
<name>A0A4R3YI12_9FIRM</name>
<gene>
    <name evidence="9" type="ORF">EDD60_1418</name>
</gene>
<dbReference type="Gene3D" id="3.30.950.10">
    <property type="entry name" value="Methyltransferase, Cobalt-precorrin-4 Transmethylase, Domain 2"/>
    <property type="match status" value="1"/>
</dbReference>
<feature type="domain" description="Tetrapyrrole biosynthesis uroporphyrinogen III synthase" evidence="8">
    <location>
        <begin position="285"/>
        <end position="467"/>
    </location>
</feature>
<keyword evidence="3 6" id="KW-0808">Transferase</keyword>
<dbReference type="GO" id="GO:0032259">
    <property type="term" value="P:methylation"/>
    <property type="evidence" value="ECO:0007669"/>
    <property type="project" value="UniProtKB-KW"/>
</dbReference>
<dbReference type="FunFam" id="3.40.1010.10:FF:000001">
    <property type="entry name" value="Siroheme synthase"/>
    <property type="match status" value="1"/>
</dbReference>
<dbReference type="Pfam" id="PF02602">
    <property type="entry name" value="HEM4"/>
    <property type="match status" value="1"/>
</dbReference>
<dbReference type="InterPro" id="IPR000878">
    <property type="entry name" value="4pyrrol_Mease"/>
</dbReference>
<dbReference type="InterPro" id="IPR003043">
    <property type="entry name" value="Uropor_MeTrfase_CS"/>
</dbReference>
<evidence type="ECO:0000256" key="5">
    <source>
        <dbReference type="ARBA" id="ARBA00023244"/>
    </source>
</evidence>
<dbReference type="GO" id="GO:0004851">
    <property type="term" value="F:uroporphyrin-III C-methyltransferase activity"/>
    <property type="evidence" value="ECO:0007669"/>
    <property type="project" value="UniProtKB-EC"/>
</dbReference>
<dbReference type="NCBIfam" id="TIGR01469">
    <property type="entry name" value="cobA_cysG_Cterm"/>
    <property type="match status" value="1"/>
</dbReference>
<protein>
    <recommendedName>
        <fullName evidence="1">uroporphyrinogen-III C-methyltransferase</fullName>
        <ecNumber evidence="1">2.1.1.107</ecNumber>
    </recommendedName>
</protein>
<dbReference type="EC" id="2.1.1.107" evidence="1"/>
<dbReference type="InterPro" id="IPR050161">
    <property type="entry name" value="Siro_Cobalamin_biosynth"/>
</dbReference>
<dbReference type="InterPro" id="IPR014777">
    <property type="entry name" value="4pyrrole_Mease_sub1"/>
</dbReference>
<dbReference type="Pfam" id="PF00590">
    <property type="entry name" value="TP_methylase"/>
    <property type="match status" value="1"/>
</dbReference>
<comment type="caution">
    <text evidence="9">The sequence shown here is derived from an EMBL/GenBank/DDBJ whole genome shotgun (WGS) entry which is preliminary data.</text>
</comment>
<dbReference type="RefSeq" id="WP_066443787.1">
    <property type="nucleotide sequence ID" value="NZ_JANKBF010000022.1"/>
</dbReference>
<keyword evidence="10" id="KW-1185">Reference proteome</keyword>
<dbReference type="CDD" id="cd06578">
    <property type="entry name" value="HemD"/>
    <property type="match status" value="1"/>
</dbReference>
<keyword evidence="4" id="KW-0949">S-adenosyl-L-methionine</keyword>
<accession>A0A4R3YI12</accession>
<dbReference type="PANTHER" id="PTHR45790:SF3">
    <property type="entry name" value="S-ADENOSYL-L-METHIONINE-DEPENDENT UROPORPHYRINOGEN III METHYLTRANSFERASE, CHLOROPLASTIC"/>
    <property type="match status" value="1"/>
</dbReference>
<dbReference type="NCBIfam" id="NF004790">
    <property type="entry name" value="PRK06136.1"/>
    <property type="match status" value="1"/>
</dbReference>
<dbReference type="SUPFAM" id="SSF53790">
    <property type="entry name" value="Tetrapyrrole methylase"/>
    <property type="match status" value="1"/>
</dbReference>
<evidence type="ECO:0000313" key="9">
    <source>
        <dbReference type="EMBL" id="TCV90918.1"/>
    </source>
</evidence>
<evidence type="ECO:0000256" key="1">
    <source>
        <dbReference type="ARBA" id="ARBA00012162"/>
    </source>
</evidence>
<evidence type="ECO:0000256" key="3">
    <source>
        <dbReference type="ARBA" id="ARBA00022679"/>
    </source>
</evidence>
<dbReference type="EMBL" id="SMCQ01000041">
    <property type="protein sequence ID" value="TCV90918.1"/>
    <property type="molecule type" value="Genomic_DNA"/>
</dbReference>
<dbReference type="Gene3D" id="3.40.1010.10">
    <property type="entry name" value="Cobalt-precorrin-4 Transmethylase, Domain 1"/>
    <property type="match status" value="1"/>
</dbReference>
<evidence type="ECO:0000259" key="8">
    <source>
        <dbReference type="Pfam" id="PF02602"/>
    </source>
</evidence>
<keyword evidence="2 6" id="KW-0489">Methyltransferase</keyword>
<dbReference type="InterPro" id="IPR003754">
    <property type="entry name" value="4pyrrol_synth_uPrphyn_synth"/>
</dbReference>
<keyword evidence="5" id="KW-0627">Porphyrin biosynthesis</keyword>
<dbReference type="GO" id="GO:0019354">
    <property type="term" value="P:siroheme biosynthetic process"/>
    <property type="evidence" value="ECO:0007669"/>
    <property type="project" value="InterPro"/>
</dbReference>
<feature type="domain" description="Tetrapyrrole methylase" evidence="7">
    <location>
        <begin position="4"/>
        <end position="214"/>
    </location>
</feature>
<sequence length="478" mass="54243">MAGKVYLVGGGPGALDLYTLKAMRCIEEADCLVYDRLIDERILNYVKEDCECIYVGKQSHYHTMKQEDINALLVEKAKVYEKVVRLKGGDVFVFGRGGEEALTLYENHIDFEVVPGLSSSIAGLCYGGIPITHRGLSSGFEVVTAHFQNQQDEWDYQRFLNDDLTYVFMMGKAKLSVIVEQLLKVGKNPQTPMALISNATLPNQDACYGTLETILDMYDKHPLPSPLLIVLGQVVSLHTKLDFFTKKPYFQTHVLITTLNGKQSVLTQYFQEQGAMVDQLQLGKIEYIQPIQIPSFDHSVIVLTSQNGVKGFFKWLSQERFDLRQLSHARFACIGQKTEQVLNQYGFYSDILSHQANSIAFNLDLKKYVHDDEHMIVICEKSHCAIERLHETDQYISVYENKEIEINVDKHYDLACFTCASSVQRLSQQACTFEKALSIGPMTTKAIRQYYPDVEIIEASHSSYQGMIEKMEGIKDVL</sequence>
<dbReference type="Gene3D" id="3.40.50.10090">
    <property type="match status" value="2"/>
</dbReference>
<proteinExistence type="inferred from homology"/>
<evidence type="ECO:0000256" key="2">
    <source>
        <dbReference type="ARBA" id="ARBA00022603"/>
    </source>
</evidence>
<evidence type="ECO:0000259" key="7">
    <source>
        <dbReference type="Pfam" id="PF00590"/>
    </source>
</evidence>
<dbReference type="Proteomes" id="UP000295515">
    <property type="component" value="Unassembled WGS sequence"/>
</dbReference>
<comment type="similarity">
    <text evidence="6">Belongs to the precorrin methyltransferase family.</text>
</comment>
<organism evidence="9 10">
    <name type="scientific">Longibaculum muris</name>
    <dbReference type="NCBI Taxonomy" id="1796628"/>
    <lineage>
        <taxon>Bacteria</taxon>
        <taxon>Bacillati</taxon>
        <taxon>Bacillota</taxon>
        <taxon>Erysipelotrichia</taxon>
        <taxon>Erysipelotrichales</taxon>
        <taxon>Coprobacillaceae</taxon>
        <taxon>Longibaculum</taxon>
    </lineage>
</organism>
<dbReference type="GO" id="GO:0004852">
    <property type="term" value="F:uroporphyrinogen-III synthase activity"/>
    <property type="evidence" value="ECO:0007669"/>
    <property type="project" value="InterPro"/>
</dbReference>
<dbReference type="PROSITE" id="PS00840">
    <property type="entry name" value="SUMT_2"/>
    <property type="match status" value="1"/>
</dbReference>
<dbReference type="GeneID" id="98916910"/>
<dbReference type="InterPro" id="IPR035996">
    <property type="entry name" value="4pyrrol_Methylase_sf"/>
</dbReference>
<dbReference type="InterPro" id="IPR014776">
    <property type="entry name" value="4pyrrole_Mease_sub2"/>
</dbReference>
<dbReference type="CDD" id="cd11642">
    <property type="entry name" value="SUMT"/>
    <property type="match status" value="1"/>
</dbReference>
<dbReference type="SUPFAM" id="SSF69618">
    <property type="entry name" value="HemD-like"/>
    <property type="match status" value="1"/>
</dbReference>
<evidence type="ECO:0000256" key="4">
    <source>
        <dbReference type="ARBA" id="ARBA00022691"/>
    </source>
</evidence>